<dbReference type="GO" id="GO:0016787">
    <property type="term" value="F:hydrolase activity"/>
    <property type="evidence" value="ECO:0007669"/>
    <property type="project" value="UniProtKB-KW"/>
</dbReference>
<keyword evidence="1" id="KW-0677">Repeat</keyword>
<dbReference type="InterPro" id="IPR046848">
    <property type="entry name" value="E_motif"/>
</dbReference>
<evidence type="ECO:0000256" key="1">
    <source>
        <dbReference type="ARBA" id="ARBA00022737"/>
    </source>
</evidence>
<dbReference type="OrthoDB" id="1859199at2759"/>
<evidence type="ECO:0000256" key="2">
    <source>
        <dbReference type="PROSITE-ProRule" id="PRU00708"/>
    </source>
</evidence>
<dbReference type="FunFam" id="1.25.40.10:FF:000090">
    <property type="entry name" value="Pentatricopeptide repeat-containing protein, chloroplastic"/>
    <property type="match status" value="1"/>
</dbReference>
<dbReference type="InterPro" id="IPR011990">
    <property type="entry name" value="TPR-like_helical_dom_sf"/>
</dbReference>
<dbReference type="PROSITE" id="PS51375">
    <property type="entry name" value="PPR"/>
    <property type="match status" value="3"/>
</dbReference>
<dbReference type="NCBIfam" id="TIGR00756">
    <property type="entry name" value="PPR"/>
    <property type="match status" value="3"/>
</dbReference>
<dbReference type="EMBL" id="KZ451919">
    <property type="protein sequence ID" value="PKA62211.1"/>
    <property type="molecule type" value="Genomic_DNA"/>
</dbReference>
<dbReference type="Gene3D" id="1.25.40.10">
    <property type="entry name" value="Tetratricopeptide repeat domain"/>
    <property type="match status" value="3"/>
</dbReference>
<evidence type="ECO:0000313" key="4">
    <source>
        <dbReference type="Proteomes" id="UP000236161"/>
    </source>
</evidence>
<keyword evidence="3" id="KW-0378">Hydrolase</keyword>
<evidence type="ECO:0000313" key="3">
    <source>
        <dbReference type="EMBL" id="PKA62211.1"/>
    </source>
</evidence>
<feature type="repeat" description="PPR" evidence="2">
    <location>
        <begin position="214"/>
        <end position="248"/>
    </location>
</feature>
<dbReference type="AlphaFoldDB" id="A0A2I0B346"/>
<sequence>MNLVGRRSIASCTNLAHEAESKILTLCNSGGVREALDALRSHPTALPSSTYSAFLQFCIDSNSKEEGKLLYHHLLAKEYTSDLHLNTKFIIFFSKLGDVGSARKMFDKMPERSVVSWTALISGYAQHGFSEEALSTFSLMHLGGNKANQFTYGCVLGACTSIGCIRSGRQIQGCIEKSRFVEDLHLLSSLVDMHLKCGNVEDACSLFWSIGDRDVVLWNSMIGGHAVRGLPSDAFRLFTLMRREGKLPDHCSFSSVLRACGALKDVMNAHKTHSLIIKSGFASHYAVSGSLINAYVKCRSIHCARLLYDSLPKHDLISCTTVITGYSTEGGYSMEALKLFLEINQTGKKIDNVILCSMLNVSATEASLDMGRQIHAHAVKVPSNHDVALSNALVDMYTKSGVLEDAYLAFEEIPHKNVISWTSLITCYGKHGQGEYAVKLFEKMEDSGVKPNDVTFLSLISACSHSGLTGRGMEIFDLMVNKYDIQPRSEHYCCVVDLLGRGGFLPEAYEFVKVMNIKPNLAVWGAMLGACRIHDNKPLGESAAGNLLSLNPVISVNYVVLANIYATAGLWDNACKTRRLMEQNSTQKDAGVAIFY</sequence>
<dbReference type="GO" id="GO:0009451">
    <property type="term" value="P:RNA modification"/>
    <property type="evidence" value="ECO:0007669"/>
    <property type="project" value="InterPro"/>
</dbReference>
<dbReference type="InterPro" id="IPR002885">
    <property type="entry name" value="PPR_rpt"/>
</dbReference>
<dbReference type="Pfam" id="PF20431">
    <property type="entry name" value="E_motif"/>
    <property type="match status" value="1"/>
</dbReference>
<dbReference type="InterPro" id="IPR046960">
    <property type="entry name" value="PPR_At4g14850-like_plant"/>
</dbReference>
<reference evidence="3 4" key="1">
    <citation type="journal article" date="2017" name="Nature">
        <title>The Apostasia genome and the evolution of orchids.</title>
        <authorList>
            <person name="Zhang G.Q."/>
            <person name="Liu K.W."/>
            <person name="Li Z."/>
            <person name="Lohaus R."/>
            <person name="Hsiao Y.Y."/>
            <person name="Niu S.C."/>
            <person name="Wang J.Y."/>
            <person name="Lin Y.C."/>
            <person name="Xu Q."/>
            <person name="Chen L.J."/>
            <person name="Yoshida K."/>
            <person name="Fujiwara S."/>
            <person name="Wang Z.W."/>
            <person name="Zhang Y.Q."/>
            <person name="Mitsuda N."/>
            <person name="Wang M."/>
            <person name="Liu G.H."/>
            <person name="Pecoraro L."/>
            <person name="Huang H.X."/>
            <person name="Xiao X.J."/>
            <person name="Lin M."/>
            <person name="Wu X.Y."/>
            <person name="Wu W.L."/>
            <person name="Chen Y.Y."/>
            <person name="Chang S.B."/>
            <person name="Sakamoto S."/>
            <person name="Ohme-Takagi M."/>
            <person name="Yagi M."/>
            <person name="Zeng S.J."/>
            <person name="Shen C.Y."/>
            <person name="Yeh C.M."/>
            <person name="Luo Y.B."/>
            <person name="Tsai W.C."/>
            <person name="Van de Peer Y."/>
            <person name="Liu Z.J."/>
        </authorList>
    </citation>
    <scope>NUCLEOTIDE SEQUENCE [LARGE SCALE GENOMIC DNA]</scope>
    <source>
        <strain evidence="4">cv. Shenzhen</strain>
        <tissue evidence="3">Stem</tissue>
    </source>
</reference>
<proteinExistence type="predicted"/>
<keyword evidence="4" id="KW-1185">Reference proteome</keyword>
<dbReference type="GO" id="GO:0003723">
    <property type="term" value="F:RNA binding"/>
    <property type="evidence" value="ECO:0007669"/>
    <property type="project" value="InterPro"/>
</dbReference>
<gene>
    <name evidence="3" type="primary">PCMP-E94</name>
    <name evidence="3" type="ORF">AXF42_Ash015096</name>
</gene>
<organism evidence="3 4">
    <name type="scientific">Apostasia shenzhenica</name>
    <dbReference type="NCBI Taxonomy" id="1088818"/>
    <lineage>
        <taxon>Eukaryota</taxon>
        <taxon>Viridiplantae</taxon>
        <taxon>Streptophyta</taxon>
        <taxon>Embryophyta</taxon>
        <taxon>Tracheophyta</taxon>
        <taxon>Spermatophyta</taxon>
        <taxon>Magnoliopsida</taxon>
        <taxon>Liliopsida</taxon>
        <taxon>Asparagales</taxon>
        <taxon>Orchidaceae</taxon>
        <taxon>Apostasioideae</taxon>
        <taxon>Apostasia</taxon>
    </lineage>
</organism>
<dbReference type="Pfam" id="PF01535">
    <property type="entry name" value="PPR"/>
    <property type="match status" value="1"/>
</dbReference>
<name>A0A2I0B346_9ASPA</name>
<feature type="repeat" description="PPR" evidence="2">
    <location>
        <begin position="113"/>
        <end position="147"/>
    </location>
</feature>
<dbReference type="FunFam" id="1.25.40.10:FF:000381">
    <property type="entry name" value="Pentatricopeptide repeat-containing protein"/>
    <property type="match status" value="2"/>
</dbReference>
<dbReference type="PANTHER" id="PTHR24015:SF1935">
    <property type="entry name" value="TETRATRICOPEPTIDE REPEAT (TPR)-LIKE SUPERFAMILY PROTEIN"/>
    <property type="match status" value="1"/>
</dbReference>
<dbReference type="GO" id="GO:0003678">
    <property type="term" value="F:DNA helicase activity"/>
    <property type="evidence" value="ECO:0007669"/>
    <property type="project" value="UniProtKB-EC"/>
</dbReference>
<dbReference type="Pfam" id="PF13041">
    <property type="entry name" value="PPR_2"/>
    <property type="match status" value="3"/>
</dbReference>
<dbReference type="PANTHER" id="PTHR24015">
    <property type="entry name" value="OS07G0578800 PROTEIN-RELATED"/>
    <property type="match status" value="1"/>
</dbReference>
<dbReference type="Proteomes" id="UP000236161">
    <property type="component" value="Unassembled WGS sequence"/>
</dbReference>
<protein>
    <submittedName>
        <fullName evidence="3">Pentatricopeptide repeat-containing protein</fullName>
        <ecNumber evidence="3">3.6.4.12</ecNumber>
    </submittedName>
</protein>
<feature type="repeat" description="PPR" evidence="2">
    <location>
        <begin position="417"/>
        <end position="451"/>
    </location>
</feature>
<accession>A0A2I0B346</accession>
<dbReference type="EC" id="3.6.4.12" evidence="3"/>